<evidence type="ECO:0000313" key="2">
    <source>
        <dbReference type="Proteomes" id="UP001345013"/>
    </source>
</evidence>
<gene>
    <name evidence="1" type="ORF">LTR24_005826</name>
</gene>
<comment type="caution">
    <text evidence="1">The sequence shown here is derived from an EMBL/GenBank/DDBJ whole genome shotgun (WGS) entry which is preliminary data.</text>
</comment>
<organism evidence="1 2">
    <name type="scientific">Lithohypha guttulata</name>
    <dbReference type="NCBI Taxonomy" id="1690604"/>
    <lineage>
        <taxon>Eukaryota</taxon>
        <taxon>Fungi</taxon>
        <taxon>Dikarya</taxon>
        <taxon>Ascomycota</taxon>
        <taxon>Pezizomycotina</taxon>
        <taxon>Eurotiomycetes</taxon>
        <taxon>Chaetothyriomycetidae</taxon>
        <taxon>Chaetothyriales</taxon>
        <taxon>Trichomeriaceae</taxon>
        <taxon>Lithohypha</taxon>
    </lineage>
</organism>
<evidence type="ECO:0000313" key="1">
    <source>
        <dbReference type="EMBL" id="KAK5091827.1"/>
    </source>
</evidence>
<proteinExistence type="predicted"/>
<accession>A0ABR0K811</accession>
<sequence>MTIGQTYEIAWTGAAGAVEIYAKKDPSPSSWRAHVYGGGNDASYNWTVIDLLEPERTYIFSAYDYGTEEIYNSEPIFVHAAPTPNVRGRWVARQF</sequence>
<dbReference type="EMBL" id="JAVRRG010000069">
    <property type="protein sequence ID" value="KAK5091827.1"/>
    <property type="molecule type" value="Genomic_DNA"/>
</dbReference>
<name>A0ABR0K811_9EURO</name>
<reference evidence="1 2" key="1">
    <citation type="submission" date="2023-08" db="EMBL/GenBank/DDBJ databases">
        <title>Black Yeasts Isolated from many extreme environments.</title>
        <authorList>
            <person name="Coleine C."/>
            <person name="Stajich J.E."/>
            <person name="Selbmann L."/>
        </authorList>
    </citation>
    <scope>NUCLEOTIDE SEQUENCE [LARGE SCALE GENOMIC DNA]</scope>
    <source>
        <strain evidence="1 2">CCFEE 5885</strain>
    </source>
</reference>
<keyword evidence="2" id="KW-1185">Reference proteome</keyword>
<dbReference type="Proteomes" id="UP001345013">
    <property type="component" value="Unassembled WGS sequence"/>
</dbReference>
<protein>
    <submittedName>
        <fullName evidence="1">Uncharacterized protein</fullName>
    </submittedName>
</protein>